<comment type="catalytic activity">
    <reaction evidence="4">
        <text>N-terminal L-lysyl-[protein] + L-leucyl-tRNA(Leu) = N-terminal L-leucyl-L-lysyl-[protein] + tRNA(Leu) + H(+)</text>
        <dbReference type="Rhea" id="RHEA:12340"/>
        <dbReference type="Rhea" id="RHEA-COMP:9613"/>
        <dbReference type="Rhea" id="RHEA-COMP:9622"/>
        <dbReference type="Rhea" id="RHEA-COMP:12670"/>
        <dbReference type="Rhea" id="RHEA-COMP:12671"/>
        <dbReference type="ChEBI" id="CHEBI:15378"/>
        <dbReference type="ChEBI" id="CHEBI:65249"/>
        <dbReference type="ChEBI" id="CHEBI:78442"/>
        <dbReference type="ChEBI" id="CHEBI:78494"/>
        <dbReference type="ChEBI" id="CHEBI:133043"/>
        <dbReference type="EC" id="2.3.2.6"/>
    </reaction>
</comment>
<dbReference type="Pfam" id="PF03588">
    <property type="entry name" value="Leu_Phe_trans"/>
    <property type="match status" value="1"/>
</dbReference>
<sequence length="230" mass="26701">MHSPLYFPHPLIADKDGLLAVGGDLSIDRLILAYRFGIFPWYSDDQPLLWWAPRERFIIDVGQMHIPKSMRRYLNNPIFQVTVDQHFDEVIHQCQQIPRRNQTGTWITDHMKQAYQQLHQSGIAHSVEVWHESEIVAGLYGVGVGKIFSGESMFTNLSDASKFAVIMLNHILAKLNFKIMDCQQYSRHMELLGGYSVDHKIYFEEIRQNLFNSLTPEKWSGELIPGPFRK</sequence>
<keyword evidence="3 4" id="KW-0012">Acyltransferase</keyword>
<dbReference type="PANTHER" id="PTHR30098">
    <property type="entry name" value="LEUCYL/PHENYLALANYL-TRNA--PROTEIN TRANSFERASE"/>
    <property type="match status" value="1"/>
</dbReference>
<proteinExistence type="inferred from homology"/>
<evidence type="ECO:0000256" key="4">
    <source>
        <dbReference type="HAMAP-Rule" id="MF_00688"/>
    </source>
</evidence>
<dbReference type="GO" id="GO:0005737">
    <property type="term" value="C:cytoplasm"/>
    <property type="evidence" value="ECO:0007669"/>
    <property type="project" value="UniProtKB-SubCell"/>
</dbReference>
<protein>
    <recommendedName>
        <fullName evidence="4">Leucyl/phenylalanyl-tRNA--protein transferase</fullName>
        <ecNumber evidence="4">2.3.2.6</ecNumber>
    </recommendedName>
    <alternativeName>
        <fullName evidence="4">L/F-transferase</fullName>
    </alternativeName>
    <alternativeName>
        <fullName evidence="4">Leucyltransferase</fullName>
    </alternativeName>
    <alternativeName>
        <fullName evidence="4">Phenyalanyltransferase</fullName>
    </alternativeName>
</protein>
<dbReference type="InterPro" id="IPR004616">
    <property type="entry name" value="Leu/Phe-tRNA_Trfase"/>
</dbReference>
<evidence type="ECO:0000313" key="5">
    <source>
        <dbReference type="EMBL" id="MBY5958297.1"/>
    </source>
</evidence>
<evidence type="ECO:0000256" key="1">
    <source>
        <dbReference type="ARBA" id="ARBA00022490"/>
    </source>
</evidence>
<dbReference type="AlphaFoldDB" id="A0A953HMD2"/>
<name>A0A953HMD2_9BACT</name>
<comment type="catalytic activity">
    <reaction evidence="4">
        <text>L-phenylalanyl-tRNA(Phe) + an N-terminal L-alpha-aminoacyl-[protein] = an N-terminal L-phenylalanyl-L-alpha-aminoacyl-[protein] + tRNA(Phe)</text>
        <dbReference type="Rhea" id="RHEA:43632"/>
        <dbReference type="Rhea" id="RHEA-COMP:9668"/>
        <dbReference type="Rhea" id="RHEA-COMP:9699"/>
        <dbReference type="Rhea" id="RHEA-COMP:10636"/>
        <dbReference type="Rhea" id="RHEA-COMP:10637"/>
        <dbReference type="ChEBI" id="CHEBI:78442"/>
        <dbReference type="ChEBI" id="CHEBI:78531"/>
        <dbReference type="ChEBI" id="CHEBI:78597"/>
        <dbReference type="ChEBI" id="CHEBI:83561"/>
        <dbReference type="EC" id="2.3.2.6"/>
    </reaction>
</comment>
<dbReference type="GO" id="GO:0008914">
    <property type="term" value="F:leucyl-tRNA--protein transferase activity"/>
    <property type="evidence" value="ECO:0007669"/>
    <property type="project" value="UniProtKB-UniRule"/>
</dbReference>
<dbReference type="InterPro" id="IPR042203">
    <property type="entry name" value="Leu/Phe-tRNA_Trfase_C"/>
</dbReference>
<comment type="caution">
    <text evidence="5">The sequence shown here is derived from an EMBL/GenBank/DDBJ whole genome shotgun (WGS) entry which is preliminary data.</text>
</comment>
<dbReference type="InterPro" id="IPR016181">
    <property type="entry name" value="Acyl_CoA_acyltransferase"/>
</dbReference>
<dbReference type="GO" id="GO:0030163">
    <property type="term" value="P:protein catabolic process"/>
    <property type="evidence" value="ECO:0007669"/>
    <property type="project" value="UniProtKB-UniRule"/>
</dbReference>
<reference evidence="5" key="1">
    <citation type="submission" date="2021-06" db="EMBL/GenBank/DDBJ databases">
        <title>44 bacteria genomes isolated from Dapeng, Shenzhen.</title>
        <authorList>
            <person name="Zheng W."/>
            <person name="Yu S."/>
            <person name="Huang Y."/>
        </authorList>
    </citation>
    <scope>NUCLEOTIDE SEQUENCE</scope>
    <source>
        <strain evidence="5">DP5N28-2</strain>
    </source>
</reference>
<dbReference type="HAMAP" id="MF_00688">
    <property type="entry name" value="Leu_Phe_trans"/>
    <property type="match status" value="1"/>
</dbReference>
<comment type="similarity">
    <text evidence="4">Belongs to the L/F-transferase family.</text>
</comment>
<organism evidence="5 6">
    <name type="scientific">Membranihabitans marinus</name>
    <dbReference type="NCBI Taxonomy" id="1227546"/>
    <lineage>
        <taxon>Bacteria</taxon>
        <taxon>Pseudomonadati</taxon>
        <taxon>Bacteroidota</taxon>
        <taxon>Saprospiria</taxon>
        <taxon>Saprospirales</taxon>
        <taxon>Saprospiraceae</taxon>
        <taxon>Membranihabitans</taxon>
    </lineage>
</organism>
<dbReference type="NCBIfam" id="TIGR00667">
    <property type="entry name" value="aat"/>
    <property type="match status" value="1"/>
</dbReference>
<evidence type="ECO:0000256" key="2">
    <source>
        <dbReference type="ARBA" id="ARBA00022679"/>
    </source>
</evidence>
<keyword evidence="6" id="KW-1185">Reference proteome</keyword>
<gene>
    <name evidence="4 5" type="primary">aat</name>
    <name evidence="5" type="ORF">KUV50_09160</name>
</gene>
<dbReference type="EMBL" id="JAHVHU010000008">
    <property type="protein sequence ID" value="MBY5958297.1"/>
    <property type="molecule type" value="Genomic_DNA"/>
</dbReference>
<accession>A0A953HMD2</accession>
<dbReference type="Proteomes" id="UP000753961">
    <property type="component" value="Unassembled WGS sequence"/>
</dbReference>
<dbReference type="PANTHER" id="PTHR30098:SF2">
    <property type="entry name" value="LEUCYL_PHENYLALANYL-TRNA--PROTEIN TRANSFERASE"/>
    <property type="match status" value="1"/>
</dbReference>
<evidence type="ECO:0000256" key="3">
    <source>
        <dbReference type="ARBA" id="ARBA00023315"/>
    </source>
</evidence>
<dbReference type="Gene3D" id="3.30.70.3550">
    <property type="entry name" value="Leucyl/phenylalanyl-tRNA-protein transferase, N-terminal domain"/>
    <property type="match status" value="1"/>
</dbReference>
<dbReference type="RefSeq" id="WP_222579835.1">
    <property type="nucleotide sequence ID" value="NZ_JAHVHU010000008.1"/>
</dbReference>
<comment type="function">
    <text evidence="4">Functions in the N-end rule pathway of protein degradation where it conjugates Leu, Phe and, less efficiently, Met from aminoacyl-tRNAs to the N-termini of proteins containing an N-terminal arginine or lysine.</text>
</comment>
<dbReference type="SUPFAM" id="SSF55729">
    <property type="entry name" value="Acyl-CoA N-acyltransferases (Nat)"/>
    <property type="match status" value="1"/>
</dbReference>
<dbReference type="EC" id="2.3.2.6" evidence="4"/>
<keyword evidence="1 4" id="KW-0963">Cytoplasm</keyword>
<comment type="subcellular location">
    <subcellularLocation>
        <location evidence="4">Cytoplasm</location>
    </subcellularLocation>
</comment>
<keyword evidence="2 4" id="KW-0808">Transferase</keyword>
<dbReference type="Gene3D" id="3.40.630.70">
    <property type="entry name" value="Leucyl/phenylalanyl-tRNA-protein transferase, C-terminal domain"/>
    <property type="match status" value="1"/>
</dbReference>
<evidence type="ECO:0000313" key="6">
    <source>
        <dbReference type="Proteomes" id="UP000753961"/>
    </source>
</evidence>
<comment type="catalytic activity">
    <reaction evidence="4">
        <text>N-terminal L-arginyl-[protein] + L-leucyl-tRNA(Leu) = N-terminal L-leucyl-L-arginyl-[protein] + tRNA(Leu) + H(+)</text>
        <dbReference type="Rhea" id="RHEA:50416"/>
        <dbReference type="Rhea" id="RHEA-COMP:9613"/>
        <dbReference type="Rhea" id="RHEA-COMP:9622"/>
        <dbReference type="Rhea" id="RHEA-COMP:12672"/>
        <dbReference type="Rhea" id="RHEA-COMP:12673"/>
        <dbReference type="ChEBI" id="CHEBI:15378"/>
        <dbReference type="ChEBI" id="CHEBI:64719"/>
        <dbReference type="ChEBI" id="CHEBI:78442"/>
        <dbReference type="ChEBI" id="CHEBI:78494"/>
        <dbReference type="ChEBI" id="CHEBI:133044"/>
        <dbReference type="EC" id="2.3.2.6"/>
    </reaction>
</comment>
<dbReference type="InterPro" id="IPR042221">
    <property type="entry name" value="Leu/Phe-tRNA_Trfase_N"/>
</dbReference>